<feature type="transmembrane region" description="Helical" evidence="2">
    <location>
        <begin position="282"/>
        <end position="308"/>
    </location>
</feature>
<gene>
    <name evidence="3" type="ORF">SNAT2548_LOCUS7770</name>
</gene>
<feature type="region of interest" description="Disordered" evidence="1">
    <location>
        <begin position="1"/>
        <end position="37"/>
    </location>
</feature>
<dbReference type="AlphaFoldDB" id="A0A812K5K4"/>
<comment type="caution">
    <text evidence="3">The sequence shown here is derived from an EMBL/GenBank/DDBJ whole genome shotgun (WGS) entry which is preliminary data.</text>
</comment>
<feature type="transmembrane region" description="Helical" evidence="2">
    <location>
        <begin position="251"/>
        <end position="270"/>
    </location>
</feature>
<proteinExistence type="predicted"/>
<protein>
    <submittedName>
        <fullName evidence="3">Uncharacterized protein</fullName>
    </submittedName>
</protein>
<keyword evidence="2" id="KW-1133">Transmembrane helix</keyword>
<accession>A0A812K5K4</accession>
<reference evidence="3" key="1">
    <citation type="submission" date="2021-02" db="EMBL/GenBank/DDBJ databases">
        <authorList>
            <person name="Dougan E. K."/>
            <person name="Rhodes N."/>
            <person name="Thang M."/>
            <person name="Chan C."/>
        </authorList>
    </citation>
    <scope>NUCLEOTIDE SEQUENCE</scope>
</reference>
<dbReference type="EMBL" id="CAJNDS010000557">
    <property type="protein sequence ID" value="CAE7217803.1"/>
    <property type="molecule type" value="Genomic_DNA"/>
</dbReference>
<organism evidence="3 4">
    <name type="scientific">Symbiodinium natans</name>
    <dbReference type="NCBI Taxonomy" id="878477"/>
    <lineage>
        <taxon>Eukaryota</taxon>
        <taxon>Sar</taxon>
        <taxon>Alveolata</taxon>
        <taxon>Dinophyceae</taxon>
        <taxon>Suessiales</taxon>
        <taxon>Symbiodiniaceae</taxon>
        <taxon>Symbiodinium</taxon>
    </lineage>
</organism>
<evidence type="ECO:0000313" key="3">
    <source>
        <dbReference type="EMBL" id="CAE7217803.1"/>
    </source>
</evidence>
<name>A0A812K5K4_9DINO</name>
<sequence length="656" mass="72758">MEEPLAVMVGSPSQPPPSRGAKKQKRRKVRVRRGGSVRGGGCKGIHVEFTALTWQSLPADPIATPEALTSLPPPEASKGRKSSLALVAHQLEKENGAEANRCGWSRAQVVLLLYTLVRIVANVCVVQTAYPWIDEPVIISESLLLYVDAVARPLFSGLGVYCFLRKNTRFSENLGLHRWSRRTVFCMAFCIADRSFTFGIQRLDINDVSLMSLMTASGPCWVFACNALQLYITNLKLQVLGWHFTTRICKVVLVMSVGTLIYEILSYFHYVDHAFPGPWPFFSFVITVAGMLFVQCMALCWAATRALLQGGGDETIRCSAYCLYVNGVLAIAGPLLGYFSAVAMWTNFLGRRVVLFNGLFVLPQLPMVVVSLDVGLQVLGTLLLTGMIGPKGWERPMEAFRKLAHLSGFGLASPRIAWKGQINAQATECIVSFPGKYSAEWDRAVESVQKEQTCSLACVFLTDRDSGLGRHSGNPDTPGHCWCRTIYGVLPAQTYLSVVDMKDGSDGPMTEENLASRKADADAMGQVLVIKDDQPEMEWEAELSHALNDAKVRCHNNQGKAPWGCQWFEEWRVNVDAAVKREQTLHVFYFQGKVGCGKLQWEKLCDAKAKEEARKNTGLGASQTAEVAYLEKMGWTYEEHDIREFEDFLQKSAPAP</sequence>
<feature type="transmembrane region" description="Helical" evidence="2">
    <location>
        <begin position="111"/>
        <end position="133"/>
    </location>
</feature>
<keyword evidence="2" id="KW-0472">Membrane</keyword>
<evidence type="ECO:0000256" key="1">
    <source>
        <dbReference type="SAM" id="MobiDB-lite"/>
    </source>
</evidence>
<keyword evidence="2" id="KW-0812">Transmembrane</keyword>
<feature type="transmembrane region" description="Helical" evidence="2">
    <location>
        <begin position="145"/>
        <end position="164"/>
    </location>
</feature>
<feature type="compositionally biased region" description="Basic residues" evidence="1">
    <location>
        <begin position="20"/>
        <end position="35"/>
    </location>
</feature>
<evidence type="ECO:0000313" key="4">
    <source>
        <dbReference type="Proteomes" id="UP000604046"/>
    </source>
</evidence>
<feature type="transmembrane region" description="Helical" evidence="2">
    <location>
        <begin position="320"/>
        <end position="345"/>
    </location>
</feature>
<keyword evidence="4" id="KW-1185">Reference proteome</keyword>
<evidence type="ECO:0000256" key="2">
    <source>
        <dbReference type="SAM" id="Phobius"/>
    </source>
</evidence>
<dbReference type="Proteomes" id="UP000604046">
    <property type="component" value="Unassembled WGS sequence"/>
</dbReference>